<evidence type="ECO:0000256" key="2">
    <source>
        <dbReference type="ARBA" id="ARBA00006219"/>
    </source>
</evidence>
<comment type="function">
    <text evidence="7">Catalyzes the GTP-dependent phosphorylation of 5-hydroxy-L-lysine.</text>
</comment>
<evidence type="ECO:0000256" key="7">
    <source>
        <dbReference type="ARBA" id="ARBA00037368"/>
    </source>
</evidence>
<evidence type="ECO:0000256" key="3">
    <source>
        <dbReference type="ARBA" id="ARBA00022490"/>
    </source>
</evidence>
<evidence type="ECO:0000313" key="11">
    <source>
        <dbReference type="EnsemblMetazoa" id="XP_038044704.1"/>
    </source>
</evidence>
<evidence type="ECO:0000259" key="10">
    <source>
        <dbReference type="Pfam" id="PF01636"/>
    </source>
</evidence>
<dbReference type="OrthoDB" id="9973935at2759"/>
<dbReference type="EnsemblMetazoa" id="XM_038188779.1">
    <property type="protein sequence ID" value="XP_038044707.1"/>
    <property type="gene ID" value="LOC119719353"/>
</dbReference>
<sequence>MMDAHRLEVKLFTPFVTEKDAAELVLRLYSIKAIEVKELDSYMDRAFVVRSAPGKGIDGQTDFILKVLNTDETTDPPDTVAVQMKVLDHLRQFPELKCQVPVPTVDGKLLSYEMLQNDSMSNGIVTSRKGLSAVRMFVYLQGQPLDDVAPVPSEFFYKMGQHIGDLQHALQTYPGNVEPLKEKANVCYWFSENIQQIKHHLQVVEDPLRRALVEEVIDETLGTVTPIQEDLRKGIVVYDCSHWNLLVRSADSANGTKQSDKTTAGDFEISGIIDFDTMVHTALVYEIAVSMMYLMLCSDSPLECTAHLLAGFESRAPLSQDERHLLRVLIAGRFVYSLIYGLVLHKAQPQNASILSSQVRGWECLELLWKKSSEDLMNLWDKIKRLYE</sequence>
<reference evidence="11" key="1">
    <citation type="submission" date="2022-11" db="UniProtKB">
        <authorList>
            <consortium name="EnsemblMetazoa"/>
        </authorList>
    </citation>
    <scope>IDENTIFICATION</scope>
</reference>
<dbReference type="OMA" id="QNDANEY"/>
<dbReference type="Proteomes" id="UP000887568">
    <property type="component" value="Unplaced"/>
</dbReference>
<keyword evidence="5" id="KW-0418">Kinase</keyword>
<dbReference type="EnsemblMetazoa" id="XM_038188777.1">
    <property type="protein sequence ID" value="XP_038044705.1"/>
    <property type="gene ID" value="LOC119719353"/>
</dbReference>
<dbReference type="RefSeq" id="XP_038044707.1">
    <property type="nucleotide sequence ID" value="XM_038188779.1"/>
</dbReference>
<comment type="catalytic activity">
    <reaction evidence="6">
        <text>(5R)-5-hydroxy-L-lysine + GTP = (5R)-5-phosphooxy-L-lysine + GDP + H(+)</text>
        <dbReference type="Rhea" id="RHEA:19049"/>
        <dbReference type="ChEBI" id="CHEBI:15378"/>
        <dbReference type="ChEBI" id="CHEBI:37565"/>
        <dbReference type="ChEBI" id="CHEBI:57882"/>
        <dbReference type="ChEBI" id="CHEBI:58189"/>
        <dbReference type="ChEBI" id="CHEBI:58357"/>
        <dbReference type="EC" id="2.7.1.81"/>
    </reaction>
</comment>
<dbReference type="InterPro" id="IPR050249">
    <property type="entry name" value="Pseudomonas-type_ThrB"/>
</dbReference>
<name>A0A913YY77_PATMI</name>
<proteinExistence type="inferred from homology"/>
<evidence type="ECO:0000256" key="6">
    <source>
        <dbReference type="ARBA" id="ARBA00036820"/>
    </source>
</evidence>
<accession>A0A913YY77</accession>
<evidence type="ECO:0000256" key="4">
    <source>
        <dbReference type="ARBA" id="ARBA00022679"/>
    </source>
</evidence>
<dbReference type="Pfam" id="PF01636">
    <property type="entry name" value="APH"/>
    <property type="match status" value="1"/>
</dbReference>
<dbReference type="GeneID" id="119719353"/>
<evidence type="ECO:0000256" key="5">
    <source>
        <dbReference type="ARBA" id="ARBA00022777"/>
    </source>
</evidence>
<dbReference type="PANTHER" id="PTHR21064:SF1">
    <property type="entry name" value="HYDROXYLYSINE KINASE"/>
    <property type="match status" value="1"/>
</dbReference>
<dbReference type="EnsemblMetazoa" id="XM_038188778.1">
    <property type="protein sequence ID" value="XP_038044706.1"/>
    <property type="gene ID" value="LOC119719353"/>
</dbReference>
<dbReference type="RefSeq" id="XP_038044706.1">
    <property type="nucleotide sequence ID" value="XM_038188778.1"/>
</dbReference>
<dbReference type="PANTHER" id="PTHR21064">
    <property type="entry name" value="AMINOGLYCOSIDE PHOSPHOTRANSFERASE DOMAIN-CONTAINING PROTEIN-RELATED"/>
    <property type="match status" value="1"/>
</dbReference>
<dbReference type="Gene3D" id="3.90.1200.10">
    <property type="match status" value="1"/>
</dbReference>
<dbReference type="AlphaFoldDB" id="A0A913YY77"/>
<dbReference type="GO" id="GO:0005737">
    <property type="term" value="C:cytoplasm"/>
    <property type="evidence" value="ECO:0007669"/>
    <property type="project" value="UniProtKB-SubCell"/>
</dbReference>
<comment type="subcellular location">
    <subcellularLocation>
        <location evidence="1">Cytoplasm</location>
    </subcellularLocation>
</comment>
<organism evidence="11 12">
    <name type="scientific">Patiria miniata</name>
    <name type="common">Bat star</name>
    <name type="synonym">Asterina miniata</name>
    <dbReference type="NCBI Taxonomy" id="46514"/>
    <lineage>
        <taxon>Eukaryota</taxon>
        <taxon>Metazoa</taxon>
        <taxon>Echinodermata</taxon>
        <taxon>Eleutherozoa</taxon>
        <taxon>Asterozoa</taxon>
        <taxon>Asteroidea</taxon>
        <taxon>Valvatacea</taxon>
        <taxon>Valvatida</taxon>
        <taxon>Asterinidae</taxon>
        <taxon>Patiria</taxon>
    </lineage>
</organism>
<keyword evidence="3" id="KW-0963">Cytoplasm</keyword>
<evidence type="ECO:0000256" key="8">
    <source>
        <dbReference type="ARBA" id="ARBA00038873"/>
    </source>
</evidence>
<dbReference type="RefSeq" id="XP_038044704.1">
    <property type="nucleotide sequence ID" value="XM_038188776.1"/>
</dbReference>
<dbReference type="EnsemblMetazoa" id="XM_038188776.1">
    <property type="protein sequence ID" value="XP_038044704.1"/>
    <property type="gene ID" value="LOC119719353"/>
</dbReference>
<protein>
    <recommendedName>
        <fullName evidence="9">Hydroxylysine kinase</fullName>
        <ecNumber evidence="8">2.7.1.81</ecNumber>
    </recommendedName>
</protein>
<dbReference type="SUPFAM" id="SSF56112">
    <property type="entry name" value="Protein kinase-like (PK-like)"/>
    <property type="match status" value="1"/>
</dbReference>
<evidence type="ECO:0000313" key="12">
    <source>
        <dbReference type="Proteomes" id="UP000887568"/>
    </source>
</evidence>
<evidence type="ECO:0000256" key="9">
    <source>
        <dbReference type="ARBA" id="ARBA00040505"/>
    </source>
</evidence>
<keyword evidence="4" id="KW-0808">Transferase</keyword>
<dbReference type="GO" id="GO:0047992">
    <property type="term" value="F:hydroxylysine kinase activity"/>
    <property type="evidence" value="ECO:0007669"/>
    <property type="project" value="UniProtKB-EC"/>
</dbReference>
<keyword evidence="12" id="KW-1185">Reference proteome</keyword>
<dbReference type="InterPro" id="IPR011009">
    <property type="entry name" value="Kinase-like_dom_sf"/>
</dbReference>
<evidence type="ECO:0000256" key="1">
    <source>
        <dbReference type="ARBA" id="ARBA00004496"/>
    </source>
</evidence>
<feature type="domain" description="Aminoglycoside phosphotransferase" evidence="10">
    <location>
        <begin position="60"/>
        <end position="312"/>
    </location>
</feature>
<dbReference type="RefSeq" id="XP_038044705.1">
    <property type="nucleotide sequence ID" value="XM_038188777.1"/>
</dbReference>
<dbReference type="EC" id="2.7.1.81" evidence="8"/>
<comment type="similarity">
    <text evidence="2">Belongs to the aminoglycoside phosphotransferase family.</text>
</comment>
<dbReference type="InterPro" id="IPR002575">
    <property type="entry name" value="Aminoglycoside_PTrfase"/>
</dbReference>